<evidence type="ECO:0000313" key="4">
    <source>
        <dbReference type="Proteomes" id="UP001230188"/>
    </source>
</evidence>
<dbReference type="Gene3D" id="2.130.10.30">
    <property type="entry name" value="Regulator of chromosome condensation 1/beta-lactamase-inhibitor protein II"/>
    <property type="match status" value="2"/>
</dbReference>
<dbReference type="PANTHER" id="PTHR46207">
    <property type="entry name" value="PROTEIN RCC2"/>
    <property type="match status" value="1"/>
</dbReference>
<feature type="repeat" description="RCC1" evidence="1">
    <location>
        <begin position="414"/>
        <end position="471"/>
    </location>
</feature>
<evidence type="ECO:0000256" key="2">
    <source>
        <dbReference type="SAM" id="MobiDB-lite"/>
    </source>
</evidence>
<sequence>MDLSSTFSSLVDGEATSGEKKEEESIAKVITVDAATGGEASSPSPSHVVVMCGSTDWASAVKGAAGKMKQKATGAKGEEFNAPTRVGGPLAKQRVKCLGVGPCAGHCAALTADGKVFMWGLNANGQLGLGPGAASVVPGPTLAPLWNSAAEGGAPIKCAVGKNHTLVCYQGGEVASAGCGSRGALGYGERKGDLVETSPKPTIVGGLSKHAIVDCAAGADFSLCVDDGGSLYSFGWTEFGKLGQGSDGCYNTKDSSIKLTYTAAGSPSRVRVAAADDGDDKGGRKVVQVSAGKNHAACVCSDGVAFTWGDGAYGKLGHRAQEQLTTPTAIEGARFGVVLCGDNSTCGLGWPEYRGRAFAKPPGSDGLLYVWGVLKGTHGEGATRPQVEYDLQGWNIKPPNLAMGASHVALAADDAAVAWAQMPVAYGQLGYGPKGPKSSHKPKKVDALEGATCAQVVAAAGATHYLAATSDVVQKLPVWTPPDKHDDEDEGDDDDEAPSGGASKRKKPAAKKKAPAKKSKRGS</sequence>
<dbReference type="InterPro" id="IPR028641">
    <property type="entry name" value="RCC2"/>
</dbReference>
<dbReference type="EMBL" id="JAQMWT010000344">
    <property type="protein sequence ID" value="KAJ8603779.1"/>
    <property type="molecule type" value="Genomic_DNA"/>
</dbReference>
<feature type="repeat" description="RCC1" evidence="1">
    <location>
        <begin position="172"/>
        <end position="228"/>
    </location>
</feature>
<protein>
    <recommendedName>
        <fullName evidence="5">Regulator of chromosome condensation</fullName>
    </recommendedName>
</protein>
<feature type="region of interest" description="Disordered" evidence="2">
    <location>
        <begin position="1"/>
        <end position="24"/>
    </location>
</feature>
<dbReference type="PRINTS" id="PR00633">
    <property type="entry name" value="RCCNDNSATION"/>
</dbReference>
<feature type="repeat" description="RCC1" evidence="1">
    <location>
        <begin position="114"/>
        <end position="171"/>
    </location>
</feature>
<keyword evidence="4" id="KW-1185">Reference proteome</keyword>
<dbReference type="AlphaFoldDB" id="A0AAD7UGY7"/>
<dbReference type="GO" id="GO:0031267">
    <property type="term" value="F:small GTPase binding"/>
    <property type="evidence" value="ECO:0007669"/>
    <property type="project" value="TreeGrafter"/>
</dbReference>
<evidence type="ECO:0008006" key="5">
    <source>
        <dbReference type="Google" id="ProtNLM"/>
    </source>
</evidence>
<feature type="compositionally biased region" description="Basic residues" evidence="2">
    <location>
        <begin position="503"/>
        <end position="523"/>
    </location>
</feature>
<dbReference type="GO" id="GO:0016020">
    <property type="term" value="C:membrane"/>
    <property type="evidence" value="ECO:0007669"/>
    <property type="project" value="TreeGrafter"/>
</dbReference>
<dbReference type="InterPro" id="IPR009091">
    <property type="entry name" value="RCC1/BLIP-II"/>
</dbReference>
<dbReference type="PROSITE" id="PS00626">
    <property type="entry name" value="RCC1_2"/>
    <property type="match status" value="1"/>
</dbReference>
<proteinExistence type="predicted"/>
<feature type="compositionally biased region" description="Acidic residues" evidence="2">
    <location>
        <begin position="486"/>
        <end position="497"/>
    </location>
</feature>
<feature type="region of interest" description="Disordered" evidence="2">
    <location>
        <begin position="476"/>
        <end position="523"/>
    </location>
</feature>
<dbReference type="PROSITE" id="PS50012">
    <property type="entry name" value="RCC1_3"/>
    <property type="match status" value="5"/>
</dbReference>
<dbReference type="Proteomes" id="UP001230188">
    <property type="component" value="Unassembled WGS sequence"/>
</dbReference>
<evidence type="ECO:0000256" key="1">
    <source>
        <dbReference type="PROSITE-ProRule" id="PRU00235"/>
    </source>
</evidence>
<name>A0AAD7UGY7_9STRA</name>
<dbReference type="SUPFAM" id="SSF50985">
    <property type="entry name" value="RCC1/BLIP-II"/>
    <property type="match status" value="1"/>
</dbReference>
<organism evidence="3 4">
    <name type="scientific">Chrysophaeum taylorii</name>
    <dbReference type="NCBI Taxonomy" id="2483200"/>
    <lineage>
        <taxon>Eukaryota</taxon>
        <taxon>Sar</taxon>
        <taxon>Stramenopiles</taxon>
        <taxon>Ochrophyta</taxon>
        <taxon>Pelagophyceae</taxon>
        <taxon>Pelagomonadales</taxon>
        <taxon>Pelagomonadaceae</taxon>
        <taxon>Chrysophaeum</taxon>
    </lineage>
</organism>
<comment type="caution">
    <text evidence="3">The sequence shown here is derived from an EMBL/GenBank/DDBJ whole genome shotgun (WGS) entry which is preliminary data.</text>
</comment>
<dbReference type="Pfam" id="PF00415">
    <property type="entry name" value="RCC1"/>
    <property type="match status" value="4"/>
</dbReference>
<accession>A0AAD7UGY7</accession>
<gene>
    <name evidence="3" type="ORF">CTAYLR_000339</name>
</gene>
<feature type="repeat" description="RCC1" evidence="1">
    <location>
        <begin position="229"/>
        <end position="302"/>
    </location>
</feature>
<feature type="repeat" description="RCC1" evidence="1">
    <location>
        <begin position="303"/>
        <end position="351"/>
    </location>
</feature>
<dbReference type="InterPro" id="IPR000408">
    <property type="entry name" value="Reg_chr_condens"/>
</dbReference>
<evidence type="ECO:0000313" key="3">
    <source>
        <dbReference type="EMBL" id="KAJ8603779.1"/>
    </source>
</evidence>
<dbReference type="PANTHER" id="PTHR46207:SF1">
    <property type="entry name" value="PROTEIN RCC2"/>
    <property type="match status" value="1"/>
</dbReference>
<reference evidence="3" key="1">
    <citation type="submission" date="2023-01" db="EMBL/GenBank/DDBJ databases">
        <title>Metagenome sequencing of chrysophaentin producing Chrysophaeum taylorii.</title>
        <authorList>
            <person name="Davison J."/>
            <person name="Bewley C."/>
        </authorList>
    </citation>
    <scope>NUCLEOTIDE SEQUENCE</scope>
    <source>
        <strain evidence="3">NIES-1699</strain>
    </source>
</reference>